<dbReference type="InterPro" id="IPR051608">
    <property type="entry name" value="RQC_Subunit_NEMF"/>
</dbReference>
<dbReference type="OrthoDB" id="9766163at2"/>
<evidence type="ECO:0000256" key="4">
    <source>
        <dbReference type="ARBA" id="ARBA00022917"/>
    </source>
</evidence>
<keyword evidence="3 5" id="KW-0694">RNA-binding</keyword>
<dbReference type="GO" id="GO:1990112">
    <property type="term" value="C:RQC complex"/>
    <property type="evidence" value="ECO:0007669"/>
    <property type="project" value="TreeGrafter"/>
</dbReference>
<comment type="subunit">
    <text evidence="5">Associates with stalled 50S ribosomal subunits. Binds to RqcP.</text>
</comment>
<dbReference type="Gene3D" id="2.30.310.10">
    <property type="entry name" value="ibrinogen binding protein from staphylococcus aureus domain"/>
    <property type="match status" value="1"/>
</dbReference>
<sequence>MPQDAYTLRHVARELCAALSGGKVNKIIQPSRDEIDMLLYAGGRTQKLLLNTNASYARAALSDAARSAPAAAPNFCMLLRKHLLGGVLVSVEQIAFERILAFTFDCTGEFSRARRVLYAEIMGKYSNLILTENGVISGALKVSSVQENFKRTLFPGARYLFPEPQDKADARDIQALEALFSAFGGGDLERFLFESVGGLAYSTAALICESAHISDPAPPFDGAGAKSFAQHVHDFIFSEEVSPAIQTRDGAFVDFHARYAGGIPFDSVNAAQDAFYTDKETARDFTEKRRKLESLLNARRKKEEKKLALLVDRERECANIEKNRVFGELLTANLYALKKGAEGCELLDYTDENCPLVKIPLDKTLSPAQNAQKYYKKYNKQKRTLAAVAPQRAETESELDYIFSALSSLARAETCTDLVEIEEELKEYGLIKAEKGKKKPPKEAPFRTFSFEGFTIFAGRNNVQNDRLLKESAPEDLWFHTQKYHSSHVIVKSGRKEVPDGVKLFAAEVCAYFSDAKAGDKIPVDFCERKFVKKPSKSRAGFVVYTNFSTMLVTPDRHADRQTGAR</sequence>
<dbReference type="InterPro" id="IPR008532">
    <property type="entry name" value="NFACT_RNA-bd"/>
</dbReference>
<dbReference type="EMBL" id="SDOZ01000002">
    <property type="protein sequence ID" value="RXZ61188.1"/>
    <property type="molecule type" value="Genomic_DNA"/>
</dbReference>
<reference evidence="7 8" key="1">
    <citation type="journal article" date="2019" name="Gut">
        <title>Antibiotics-induced monodominance of a novel gut bacterial order.</title>
        <authorList>
            <person name="Hildebrand F."/>
            <person name="Moitinho-Silva L."/>
            <person name="Blasche S."/>
            <person name="Jahn M.T."/>
            <person name="Gossmann T.I."/>
            <person name="Heuerta-Cepas J."/>
            <person name="Hercog R."/>
            <person name="Luetge M."/>
            <person name="Bahram M."/>
            <person name="Pryszlak A."/>
            <person name="Alves R.J."/>
            <person name="Waszak S.M."/>
            <person name="Zhu A."/>
            <person name="Ye L."/>
            <person name="Costea P.I."/>
            <person name="Aalvink S."/>
            <person name="Belzer C."/>
            <person name="Forslund S.K."/>
            <person name="Sunagawa S."/>
            <person name="Hentschel U."/>
            <person name="Merten C."/>
            <person name="Patil K.R."/>
            <person name="Benes V."/>
            <person name="Bork P."/>
        </authorList>
    </citation>
    <scope>NUCLEOTIDE SEQUENCE [LARGE SCALE GENOMIC DNA]</scope>
    <source>
        <strain evidence="7 8">HDS1380</strain>
    </source>
</reference>
<dbReference type="GO" id="GO:0000049">
    <property type="term" value="F:tRNA binding"/>
    <property type="evidence" value="ECO:0007669"/>
    <property type="project" value="UniProtKB-UniRule"/>
</dbReference>
<comment type="function">
    <text evidence="5">Key component of the ribosome quality control system (RQC), a ribosome-associated complex that mediates the extraction of incompletely synthesized nascent chains from stalled ribosomes and their subsequent degradation. RqcH recruits Ala-charged tRNA, and with RqcP directs the elongation of stalled nascent chains on 50S ribosomal subunits, leading to non-templated C-terminal alanine extensions (Ala tail). The Ala tail promotes nascent chain degradation. May add between 1 and at least 8 Ala residues. Binds to stalled 50S ribosomal subunits.</text>
</comment>
<evidence type="ECO:0000313" key="7">
    <source>
        <dbReference type="EMBL" id="RXZ61188.1"/>
    </source>
</evidence>
<keyword evidence="8" id="KW-1185">Reference proteome</keyword>
<evidence type="ECO:0000256" key="2">
    <source>
        <dbReference type="ARBA" id="ARBA00022730"/>
    </source>
</evidence>
<protein>
    <recommendedName>
        <fullName evidence="5">Rqc2 homolog RqcH</fullName>
        <shortName evidence="5">RqcH</shortName>
    </recommendedName>
</protein>
<keyword evidence="2 5" id="KW-0699">rRNA-binding</keyword>
<evidence type="ECO:0000256" key="3">
    <source>
        <dbReference type="ARBA" id="ARBA00022884"/>
    </source>
</evidence>
<dbReference type="Proteomes" id="UP000291269">
    <property type="component" value="Unassembled WGS sequence"/>
</dbReference>
<evidence type="ECO:0000256" key="5">
    <source>
        <dbReference type="HAMAP-Rule" id="MF_00844"/>
    </source>
</evidence>
<comment type="caution">
    <text evidence="7">The sequence shown here is derived from an EMBL/GenBank/DDBJ whole genome shotgun (WGS) entry which is preliminary data.</text>
</comment>
<evidence type="ECO:0000313" key="8">
    <source>
        <dbReference type="Proteomes" id="UP000291269"/>
    </source>
</evidence>
<evidence type="ECO:0000259" key="6">
    <source>
        <dbReference type="Pfam" id="PF05670"/>
    </source>
</evidence>
<dbReference type="RefSeq" id="WP_129223625.1">
    <property type="nucleotide sequence ID" value="NZ_SDOZ01000002.1"/>
</dbReference>
<keyword evidence="4 5" id="KW-0648">Protein biosynthesis</keyword>
<proteinExistence type="inferred from homology"/>
<evidence type="ECO:0000256" key="1">
    <source>
        <dbReference type="ARBA" id="ARBA00022555"/>
    </source>
</evidence>
<dbReference type="Pfam" id="PF05670">
    <property type="entry name" value="NFACT-R_1"/>
    <property type="match status" value="1"/>
</dbReference>
<dbReference type="AlphaFoldDB" id="A0A4Q2K951"/>
<dbReference type="InterPro" id="IPR043682">
    <property type="entry name" value="RqcH_bacterial"/>
</dbReference>
<dbReference type="HAMAP" id="MF_00844_B">
    <property type="entry name" value="RqcH_B"/>
    <property type="match status" value="1"/>
</dbReference>
<feature type="domain" description="NFACT RNA-binding" evidence="6">
    <location>
        <begin position="449"/>
        <end position="533"/>
    </location>
</feature>
<dbReference type="PANTHER" id="PTHR15239:SF6">
    <property type="entry name" value="RIBOSOME QUALITY CONTROL COMPLEX SUBUNIT NEMF"/>
    <property type="match status" value="1"/>
</dbReference>
<comment type="similarity">
    <text evidence="5">Belongs to the NEMF family.</text>
</comment>
<organism evidence="7 8">
    <name type="scientific">Candidatus Borkfalkia ceftriaxoniphila</name>
    <dbReference type="NCBI Taxonomy" id="2508949"/>
    <lineage>
        <taxon>Bacteria</taxon>
        <taxon>Bacillati</taxon>
        <taxon>Bacillota</taxon>
        <taxon>Clostridia</taxon>
        <taxon>Christensenellales</taxon>
        <taxon>Christensenellaceae</taxon>
        <taxon>Candidatus Borkfalkia</taxon>
    </lineage>
</organism>
<dbReference type="GO" id="GO:0072344">
    <property type="term" value="P:rescue of stalled ribosome"/>
    <property type="evidence" value="ECO:0007669"/>
    <property type="project" value="UniProtKB-UniRule"/>
</dbReference>
<dbReference type="GO" id="GO:0043023">
    <property type="term" value="F:ribosomal large subunit binding"/>
    <property type="evidence" value="ECO:0007669"/>
    <property type="project" value="UniProtKB-UniRule"/>
</dbReference>
<gene>
    <name evidence="5" type="primary">rqcH</name>
    <name evidence="7" type="ORF">ESZ91_02050</name>
</gene>
<dbReference type="Pfam" id="PF05833">
    <property type="entry name" value="NFACT_N"/>
    <property type="match status" value="1"/>
</dbReference>
<accession>A0A4Q2K951</accession>
<keyword evidence="1 5" id="KW-0820">tRNA-binding</keyword>
<dbReference type="GO" id="GO:0019843">
    <property type="term" value="F:rRNA binding"/>
    <property type="evidence" value="ECO:0007669"/>
    <property type="project" value="UniProtKB-UniRule"/>
</dbReference>
<dbReference type="PANTHER" id="PTHR15239">
    <property type="entry name" value="NUCLEAR EXPORT MEDIATOR FACTOR NEMF"/>
    <property type="match status" value="1"/>
</dbReference>
<name>A0A4Q2K951_9FIRM</name>